<keyword evidence="3" id="KW-0238">DNA-binding</keyword>
<dbReference type="GO" id="GO:0003700">
    <property type="term" value="F:DNA-binding transcription factor activity"/>
    <property type="evidence" value="ECO:0007669"/>
    <property type="project" value="InterPro"/>
</dbReference>
<proteinExistence type="predicted"/>
<dbReference type="InterPro" id="IPR018060">
    <property type="entry name" value="HTH_AraC"/>
</dbReference>
<dbReference type="Proteomes" id="UP000256977">
    <property type="component" value="Unassembled WGS sequence"/>
</dbReference>
<dbReference type="SMART" id="SM00342">
    <property type="entry name" value="HTH_ARAC"/>
    <property type="match status" value="1"/>
</dbReference>
<dbReference type="GO" id="GO:0043565">
    <property type="term" value="F:sequence-specific DNA binding"/>
    <property type="evidence" value="ECO:0007669"/>
    <property type="project" value="InterPro"/>
</dbReference>
<keyword evidence="9" id="KW-1185">Reference proteome</keyword>
<gene>
    <name evidence="8" type="ORF">DFP98_101101</name>
</gene>
<dbReference type="Pfam" id="PF01497">
    <property type="entry name" value="Peripla_BP_2"/>
    <property type="match status" value="1"/>
</dbReference>
<dbReference type="PRINTS" id="PR00032">
    <property type="entry name" value="HTHARAC"/>
</dbReference>
<dbReference type="PANTHER" id="PTHR46796">
    <property type="entry name" value="HTH-TYPE TRANSCRIPTIONAL ACTIVATOR RHAS-RELATED"/>
    <property type="match status" value="1"/>
</dbReference>
<dbReference type="InterPro" id="IPR003313">
    <property type="entry name" value="AraC-bd"/>
</dbReference>
<dbReference type="AlphaFoldDB" id="A0A3D9KR42"/>
<keyword evidence="5" id="KW-0804">Transcription</keyword>
<protein>
    <submittedName>
        <fullName evidence="8">ABC-type Fe3+-hydroxamate transport system substrate-binding protein</fullName>
    </submittedName>
</protein>
<dbReference type="Gene3D" id="1.10.10.60">
    <property type="entry name" value="Homeodomain-like"/>
    <property type="match status" value="2"/>
</dbReference>
<dbReference type="InterPro" id="IPR002491">
    <property type="entry name" value="ABC_transptr_periplasmic_BD"/>
</dbReference>
<dbReference type="PANTHER" id="PTHR46796:SF13">
    <property type="entry name" value="HTH-TYPE TRANSCRIPTIONAL ACTIVATOR RHAS"/>
    <property type="match status" value="1"/>
</dbReference>
<reference evidence="8 9" key="1">
    <citation type="submission" date="2018-07" db="EMBL/GenBank/DDBJ databases">
        <title>Genomic Encyclopedia of Type Strains, Phase III (KMG-III): the genomes of soil and plant-associated and newly described type strains.</title>
        <authorList>
            <person name="Whitman W."/>
        </authorList>
    </citation>
    <scope>NUCLEOTIDE SEQUENCE [LARGE SCALE GENOMIC DNA]</scope>
    <source>
        <strain evidence="8 9">CECT 7287</strain>
    </source>
</reference>
<dbReference type="InterPro" id="IPR018062">
    <property type="entry name" value="HTH_AraC-typ_CS"/>
</dbReference>
<keyword evidence="2" id="KW-0805">Transcription regulation</keyword>
<evidence type="ECO:0000256" key="1">
    <source>
        <dbReference type="ARBA" id="ARBA00022490"/>
    </source>
</evidence>
<evidence type="ECO:0000259" key="6">
    <source>
        <dbReference type="PROSITE" id="PS01124"/>
    </source>
</evidence>
<evidence type="ECO:0000256" key="4">
    <source>
        <dbReference type="ARBA" id="ARBA00023159"/>
    </source>
</evidence>
<keyword evidence="1" id="KW-0963">Cytoplasm</keyword>
<evidence type="ECO:0000256" key="5">
    <source>
        <dbReference type="ARBA" id="ARBA00023163"/>
    </source>
</evidence>
<dbReference type="InterPro" id="IPR009057">
    <property type="entry name" value="Homeodomain-like_sf"/>
</dbReference>
<evidence type="ECO:0000259" key="7">
    <source>
        <dbReference type="PROSITE" id="PS50983"/>
    </source>
</evidence>
<dbReference type="PROSITE" id="PS00041">
    <property type="entry name" value="HTH_ARAC_FAMILY_1"/>
    <property type="match status" value="1"/>
</dbReference>
<dbReference type="InterPro" id="IPR050204">
    <property type="entry name" value="AraC_XylS_family_regulators"/>
</dbReference>
<dbReference type="InterPro" id="IPR037923">
    <property type="entry name" value="HTH-like"/>
</dbReference>
<comment type="caution">
    <text evidence="8">The sequence shown here is derived from an EMBL/GenBank/DDBJ whole genome shotgun (WGS) entry which is preliminary data.</text>
</comment>
<feature type="domain" description="HTH araC/xylS-type" evidence="6">
    <location>
        <begin position="167"/>
        <end position="265"/>
    </location>
</feature>
<dbReference type="SUPFAM" id="SSF53807">
    <property type="entry name" value="Helical backbone' metal receptor"/>
    <property type="match status" value="1"/>
</dbReference>
<dbReference type="Pfam" id="PF02311">
    <property type="entry name" value="AraC_binding"/>
    <property type="match status" value="1"/>
</dbReference>
<evidence type="ECO:0000313" key="9">
    <source>
        <dbReference type="Proteomes" id="UP000256977"/>
    </source>
</evidence>
<accession>A0A3D9KR42</accession>
<sequence>MLDETVRLRPAARHELLSVAFVREEAFKERTAYLDARFALVAVTAGKGRLIVDGEGYELRQGSVQLLERGKALRFEAADGGVSFYLLGFEREDEGGSAEGLQLPPGALACTPFSQALLLLDALYRQRETEDELEAFENQVRFGELLLLLGKQNRSATYEARARRDVLHTVEEMQTNYAHPYTVDQLASSADMTRAKYTQLFKELTNQLPLEFLNGLRIEKAQQLLLLSQDKLVEIANTVGYNDEYYFNRRFKQEVGVTPGQFRRQRRDPNRAFAPFLEDFLVALEMKPIVQFYDRIWGRQEYLGLHDVPEFELSTGDWDELADYRPELIILDAGYRRWSLERCREIAPVFRLPSTGEDWRATLHAIAAVFGIQDRAAEAIKQYENKAGEARQSLLDALGGTMPSVAVLRISDLAVYLYGGRQLGYTGPVLYGDLGLREPELIGSLMPQERRVAIDPQTLTRLDADHLFITFDKREGEGRELLDSPEWKALPAVRNGHVHEMDFFAWMNYGVMSHLRKIEDVLRVFRIGAANKV</sequence>
<dbReference type="EMBL" id="QRDZ01000001">
    <property type="protein sequence ID" value="RED89130.1"/>
    <property type="molecule type" value="Genomic_DNA"/>
</dbReference>
<feature type="domain" description="Fe/B12 periplasmic-binding" evidence="7">
    <location>
        <begin position="269"/>
        <end position="529"/>
    </location>
</feature>
<dbReference type="SUPFAM" id="SSF46689">
    <property type="entry name" value="Homeodomain-like"/>
    <property type="match status" value="1"/>
</dbReference>
<organism evidence="8 9">
    <name type="scientific">Cohnella phaseoli</name>
    <dbReference type="NCBI Taxonomy" id="456490"/>
    <lineage>
        <taxon>Bacteria</taxon>
        <taxon>Bacillati</taxon>
        <taxon>Bacillota</taxon>
        <taxon>Bacilli</taxon>
        <taxon>Bacillales</taxon>
        <taxon>Paenibacillaceae</taxon>
        <taxon>Cohnella</taxon>
    </lineage>
</organism>
<dbReference type="SUPFAM" id="SSF51215">
    <property type="entry name" value="Regulatory protein AraC"/>
    <property type="match status" value="1"/>
</dbReference>
<evidence type="ECO:0000256" key="3">
    <source>
        <dbReference type="ARBA" id="ARBA00023125"/>
    </source>
</evidence>
<evidence type="ECO:0000313" key="8">
    <source>
        <dbReference type="EMBL" id="RED89130.1"/>
    </source>
</evidence>
<evidence type="ECO:0000256" key="2">
    <source>
        <dbReference type="ARBA" id="ARBA00023015"/>
    </source>
</evidence>
<dbReference type="OrthoDB" id="9783876at2"/>
<keyword evidence="4" id="KW-0010">Activator</keyword>
<dbReference type="Pfam" id="PF12833">
    <property type="entry name" value="HTH_18"/>
    <property type="match status" value="1"/>
</dbReference>
<name>A0A3D9KR42_9BACL</name>
<dbReference type="InterPro" id="IPR020449">
    <property type="entry name" value="Tscrpt_reg_AraC-type_HTH"/>
</dbReference>
<dbReference type="RefSeq" id="WP_116058594.1">
    <property type="nucleotide sequence ID" value="NZ_QRDZ01000001.1"/>
</dbReference>
<dbReference type="PROSITE" id="PS01124">
    <property type="entry name" value="HTH_ARAC_FAMILY_2"/>
    <property type="match status" value="1"/>
</dbReference>
<dbReference type="PROSITE" id="PS50983">
    <property type="entry name" value="FE_B12_PBP"/>
    <property type="match status" value="1"/>
</dbReference>
<dbReference type="Gene3D" id="3.40.50.1980">
    <property type="entry name" value="Nitrogenase molybdenum iron protein domain"/>
    <property type="match status" value="2"/>
</dbReference>